<gene>
    <name evidence="2" type="ORF">C7Y47_22280</name>
</gene>
<comment type="caution">
    <text evidence="2">The sequence shown here is derived from an EMBL/GenBank/DDBJ whole genome shotgun (WGS) entry which is preliminary data.</text>
</comment>
<dbReference type="OrthoDB" id="2736518at2"/>
<protein>
    <submittedName>
        <fullName evidence="2">Uncharacterized protein</fullName>
    </submittedName>
</protein>
<keyword evidence="1" id="KW-0812">Transmembrane</keyword>
<evidence type="ECO:0000256" key="1">
    <source>
        <dbReference type="SAM" id="Phobius"/>
    </source>
</evidence>
<dbReference type="RefSeq" id="WP_142510740.1">
    <property type="nucleotide sequence ID" value="NZ_SADV01000031.1"/>
</dbReference>
<proteinExistence type="predicted"/>
<feature type="transmembrane region" description="Helical" evidence="1">
    <location>
        <begin position="45"/>
        <end position="61"/>
    </location>
</feature>
<reference evidence="2 3" key="1">
    <citation type="submission" date="2018-03" db="EMBL/GenBank/DDBJ databases">
        <title>Aerobic endospore-forming bacteria genome sequencing and assembly.</title>
        <authorList>
            <person name="Cavalcante D.A."/>
            <person name="Driks A."/>
            <person name="Putonti C."/>
            <person name="De-Souza M.T."/>
        </authorList>
    </citation>
    <scope>NUCLEOTIDE SEQUENCE [LARGE SCALE GENOMIC DNA]</scope>
    <source>
        <strain evidence="2 3">SDF0037</strain>
    </source>
</reference>
<feature type="transmembrane region" description="Helical" evidence="1">
    <location>
        <begin position="107"/>
        <end position="125"/>
    </location>
</feature>
<sequence length="126" mass="14099">MVKVQKKCAKQVEAVVAQYVSQEDLKNWYKVEKKKSRKLERKEKALYLFAACIYFIAVAAIEMGKAVGADIVASIGCVLLMGGVFMTTKFFKEMKKESGDLREINKLSLSFGIGIIVSSFISVLLY</sequence>
<dbReference type="Proteomes" id="UP000317944">
    <property type="component" value="Unassembled WGS sequence"/>
</dbReference>
<evidence type="ECO:0000313" key="3">
    <source>
        <dbReference type="Proteomes" id="UP000317944"/>
    </source>
</evidence>
<evidence type="ECO:0000313" key="2">
    <source>
        <dbReference type="EMBL" id="TQR28370.1"/>
    </source>
</evidence>
<name>A0A544U8E3_LYSSH</name>
<feature type="transmembrane region" description="Helical" evidence="1">
    <location>
        <begin position="67"/>
        <end position="86"/>
    </location>
</feature>
<dbReference type="AlphaFoldDB" id="A0A544U8E3"/>
<accession>A0A544U8E3</accession>
<keyword evidence="1" id="KW-0472">Membrane</keyword>
<organism evidence="2 3">
    <name type="scientific">Lysinibacillus sphaericus</name>
    <name type="common">Bacillus sphaericus</name>
    <dbReference type="NCBI Taxonomy" id="1421"/>
    <lineage>
        <taxon>Bacteria</taxon>
        <taxon>Bacillati</taxon>
        <taxon>Bacillota</taxon>
        <taxon>Bacilli</taxon>
        <taxon>Bacillales</taxon>
        <taxon>Bacillaceae</taxon>
        <taxon>Lysinibacillus</taxon>
    </lineage>
</organism>
<dbReference type="EMBL" id="SADV01000031">
    <property type="protein sequence ID" value="TQR28370.1"/>
    <property type="molecule type" value="Genomic_DNA"/>
</dbReference>
<keyword evidence="1" id="KW-1133">Transmembrane helix</keyword>